<keyword evidence="2" id="KW-1185">Reference proteome</keyword>
<organism evidence="1 2">
    <name type="scientific">Vararia minispora EC-137</name>
    <dbReference type="NCBI Taxonomy" id="1314806"/>
    <lineage>
        <taxon>Eukaryota</taxon>
        <taxon>Fungi</taxon>
        <taxon>Dikarya</taxon>
        <taxon>Basidiomycota</taxon>
        <taxon>Agaricomycotina</taxon>
        <taxon>Agaricomycetes</taxon>
        <taxon>Russulales</taxon>
        <taxon>Lachnocladiaceae</taxon>
        <taxon>Vararia</taxon>
    </lineage>
</organism>
<evidence type="ECO:0000313" key="2">
    <source>
        <dbReference type="Proteomes" id="UP000814128"/>
    </source>
</evidence>
<reference evidence="1" key="1">
    <citation type="submission" date="2021-02" db="EMBL/GenBank/DDBJ databases">
        <authorList>
            <consortium name="DOE Joint Genome Institute"/>
            <person name="Ahrendt S."/>
            <person name="Looney B.P."/>
            <person name="Miyauchi S."/>
            <person name="Morin E."/>
            <person name="Drula E."/>
            <person name="Courty P.E."/>
            <person name="Chicoki N."/>
            <person name="Fauchery L."/>
            <person name="Kohler A."/>
            <person name="Kuo A."/>
            <person name="Labutti K."/>
            <person name="Pangilinan J."/>
            <person name="Lipzen A."/>
            <person name="Riley R."/>
            <person name="Andreopoulos W."/>
            <person name="He G."/>
            <person name="Johnson J."/>
            <person name="Barry K.W."/>
            <person name="Grigoriev I.V."/>
            <person name="Nagy L."/>
            <person name="Hibbett D."/>
            <person name="Henrissat B."/>
            <person name="Matheny P.B."/>
            <person name="Labbe J."/>
            <person name="Martin F."/>
        </authorList>
    </citation>
    <scope>NUCLEOTIDE SEQUENCE</scope>
    <source>
        <strain evidence="1">EC-137</strain>
    </source>
</reference>
<sequence length="276" mass="29203">MLPPSLPYALLALPIANASLQRHDHPPRPLSRRANSSTPSSGFYDPRNNGGSWVDNVPNSGGGHEPLNVVILGTSDADVLVDQDVNGGLINYFQSIGFAGECLGQHEGVHQSANLGDGNGDVNETAVMRWAYGDPVIGTCRESIEGGNHFRYWTQDGSQANSGAIFMAASYEDTAAQGHGILPNGSRYRDWLVGNATAQSSVIPTPNLTNTSTYTGQTTMNSYVYQTTVQYASGLLANSSNGINHASSVSVNGLPAIDGLVALMTVRILQRPASTR</sequence>
<evidence type="ECO:0000313" key="1">
    <source>
        <dbReference type="EMBL" id="KAI0031915.1"/>
    </source>
</evidence>
<dbReference type="Proteomes" id="UP000814128">
    <property type="component" value="Unassembled WGS sequence"/>
</dbReference>
<name>A0ACB8QJV7_9AGAM</name>
<proteinExistence type="predicted"/>
<dbReference type="EMBL" id="MU273563">
    <property type="protein sequence ID" value="KAI0031915.1"/>
    <property type="molecule type" value="Genomic_DNA"/>
</dbReference>
<gene>
    <name evidence="1" type="ORF">K488DRAFT_51090</name>
</gene>
<comment type="caution">
    <text evidence="1">The sequence shown here is derived from an EMBL/GenBank/DDBJ whole genome shotgun (WGS) entry which is preliminary data.</text>
</comment>
<accession>A0ACB8QJV7</accession>
<protein>
    <submittedName>
        <fullName evidence="1">Uncharacterized protein</fullName>
    </submittedName>
</protein>
<reference evidence="1" key="2">
    <citation type="journal article" date="2022" name="New Phytol.">
        <title>Evolutionary transition to the ectomycorrhizal habit in the genomes of a hyperdiverse lineage of mushroom-forming fungi.</title>
        <authorList>
            <person name="Looney B."/>
            <person name="Miyauchi S."/>
            <person name="Morin E."/>
            <person name="Drula E."/>
            <person name="Courty P.E."/>
            <person name="Kohler A."/>
            <person name="Kuo A."/>
            <person name="LaButti K."/>
            <person name="Pangilinan J."/>
            <person name="Lipzen A."/>
            <person name="Riley R."/>
            <person name="Andreopoulos W."/>
            <person name="He G."/>
            <person name="Johnson J."/>
            <person name="Nolan M."/>
            <person name="Tritt A."/>
            <person name="Barry K.W."/>
            <person name="Grigoriev I.V."/>
            <person name="Nagy L.G."/>
            <person name="Hibbett D."/>
            <person name="Henrissat B."/>
            <person name="Matheny P.B."/>
            <person name="Labbe J."/>
            <person name="Martin F.M."/>
        </authorList>
    </citation>
    <scope>NUCLEOTIDE SEQUENCE</scope>
    <source>
        <strain evidence="1">EC-137</strain>
    </source>
</reference>